<accession>A0A225DD52</accession>
<sequence>MLCPHFGKEFLLSADVPRLFVMLRTPAISPDAVVYGLATDLLPQNRESFLKGAVLVDHDSDWQDWCVLAANAMPDVWNDRNWS</sequence>
<gene>
    <name evidence="1" type="ORF">FRUB_06053</name>
</gene>
<comment type="caution">
    <text evidence="1">The sequence shown here is derived from an EMBL/GenBank/DDBJ whole genome shotgun (WGS) entry which is preliminary data.</text>
</comment>
<evidence type="ECO:0000313" key="1">
    <source>
        <dbReference type="EMBL" id="OWK39490.1"/>
    </source>
</evidence>
<dbReference type="Proteomes" id="UP000214646">
    <property type="component" value="Unassembled WGS sequence"/>
</dbReference>
<evidence type="ECO:0000313" key="2">
    <source>
        <dbReference type="Proteomes" id="UP000214646"/>
    </source>
</evidence>
<dbReference type="EMBL" id="NIDE01000010">
    <property type="protein sequence ID" value="OWK39490.1"/>
    <property type="molecule type" value="Genomic_DNA"/>
</dbReference>
<dbReference type="AlphaFoldDB" id="A0A225DD52"/>
<keyword evidence="2" id="KW-1185">Reference proteome</keyword>
<protein>
    <submittedName>
        <fullName evidence="1">Uncharacterized protein</fullName>
    </submittedName>
</protein>
<proteinExistence type="predicted"/>
<reference evidence="2" key="1">
    <citation type="submission" date="2017-06" db="EMBL/GenBank/DDBJ databases">
        <title>Genome analysis of Fimbriiglobus ruber SP5, the first member of the order Planctomycetales with confirmed chitinolytic capability.</title>
        <authorList>
            <person name="Ravin N.V."/>
            <person name="Rakitin A.L."/>
            <person name="Ivanova A.A."/>
            <person name="Beletsky A.V."/>
            <person name="Kulichevskaya I.S."/>
            <person name="Mardanov A.V."/>
            <person name="Dedysh S.N."/>
        </authorList>
    </citation>
    <scope>NUCLEOTIDE SEQUENCE [LARGE SCALE GENOMIC DNA]</scope>
    <source>
        <strain evidence="2">SP5</strain>
    </source>
</reference>
<name>A0A225DD52_9BACT</name>
<organism evidence="1 2">
    <name type="scientific">Fimbriiglobus ruber</name>
    <dbReference type="NCBI Taxonomy" id="1908690"/>
    <lineage>
        <taxon>Bacteria</taxon>
        <taxon>Pseudomonadati</taxon>
        <taxon>Planctomycetota</taxon>
        <taxon>Planctomycetia</taxon>
        <taxon>Gemmatales</taxon>
        <taxon>Gemmataceae</taxon>
        <taxon>Fimbriiglobus</taxon>
    </lineage>
</organism>